<protein>
    <recommendedName>
        <fullName evidence="10">Fluoride-specific ion channel FluC</fullName>
    </recommendedName>
</protein>
<keyword evidence="4 10" id="KW-1133">Transmembrane helix</keyword>
<evidence type="ECO:0000313" key="11">
    <source>
        <dbReference type="EMBL" id="PLT27523.1"/>
    </source>
</evidence>
<evidence type="ECO:0000256" key="8">
    <source>
        <dbReference type="ARBA" id="ARBA00035585"/>
    </source>
</evidence>
<keyword evidence="10" id="KW-0915">Sodium</keyword>
<sequence length="124" mass="13316">MVYLFVGLAGTLGAILRYAIGITFFTHSTFPFTTLFINLIGSFLLAWLTTNLFKRISVSPLLVSAIGTGFVGSFTTFSTLSVETVTLLKDGELLLGIIYIFVSIFGGLLMSRIGFKVSGEAGKS</sequence>
<accession>A0A2N5LZS1</accession>
<feature type="binding site" evidence="10">
    <location>
        <position position="75"/>
    </location>
    <ligand>
        <name>Na(+)</name>
        <dbReference type="ChEBI" id="CHEBI:29101"/>
        <note>structural</note>
    </ligand>
</feature>
<keyword evidence="10" id="KW-0813">Transport</keyword>
<gene>
    <name evidence="10" type="primary">fluC</name>
    <name evidence="10" type="synonym">crcB</name>
    <name evidence="11" type="ORF">CUU66_23350</name>
</gene>
<comment type="similarity">
    <text evidence="7 10">Belongs to the fluoride channel Fluc/FEX (TC 1.A.43) family.</text>
</comment>
<dbReference type="PANTHER" id="PTHR28259:SF1">
    <property type="entry name" value="FLUORIDE EXPORT PROTEIN 1-RELATED"/>
    <property type="match status" value="1"/>
</dbReference>
<evidence type="ECO:0000256" key="3">
    <source>
        <dbReference type="ARBA" id="ARBA00022692"/>
    </source>
</evidence>
<evidence type="ECO:0000256" key="4">
    <source>
        <dbReference type="ARBA" id="ARBA00022989"/>
    </source>
</evidence>
<keyword evidence="10" id="KW-0479">Metal-binding</keyword>
<feature type="transmembrane region" description="Helical" evidence="10">
    <location>
        <begin position="93"/>
        <end position="115"/>
    </location>
</feature>
<dbReference type="Proteomes" id="UP000234748">
    <property type="component" value="Unassembled WGS sequence"/>
</dbReference>
<keyword evidence="5 10" id="KW-0472">Membrane</keyword>
<evidence type="ECO:0000256" key="7">
    <source>
        <dbReference type="ARBA" id="ARBA00035120"/>
    </source>
</evidence>
<dbReference type="Pfam" id="PF02537">
    <property type="entry name" value="CRCB"/>
    <property type="match status" value="1"/>
</dbReference>
<evidence type="ECO:0000256" key="6">
    <source>
        <dbReference type="ARBA" id="ARBA00023303"/>
    </source>
</evidence>
<evidence type="ECO:0000256" key="10">
    <source>
        <dbReference type="HAMAP-Rule" id="MF_00454"/>
    </source>
</evidence>
<keyword evidence="12" id="KW-1185">Reference proteome</keyword>
<keyword evidence="10" id="KW-0406">Ion transport</keyword>
<keyword evidence="6 10" id="KW-0407">Ion channel</keyword>
<reference evidence="11 12" key="1">
    <citation type="submission" date="2017-11" db="EMBL/GenBank/DDBJ databases">
        <title>Comparitive Functional Genomics of Dry Heat Resistant strains isolated from the Viking Spacecraft.</title>
        <authorList>
            <person name="Seuylemezian A."/>
            <person name="Cooper K."/>
            <person name="Vaishampayan P."/>
        </authorList>
    </citation>
    <scope>NUCLEOTIDE SEQUENCE [LARGE SCALE GENOMIC DNA]</scope>
    <source>
        <strain evidence="11 12">V1-29</strain>
    </source>
</reference>
<comment type="subcellular location">
    <subcellularLocation>
        <location evidence="1 10">Cell membrane</location>
        <topology evidence="1 10">Multi-pass membrane protein</topology>
    </subcellularLocation>
</comment>
<dbReference type="EMBL" id="PGUY01000097">
    <property type="protein sequence ID" value="PLT27523.1"/>
    <property type="molecule type" value="Genomic_DNA"/>
</dbReference>
<keyword evidence="3 10" id="KW-0812">Transmembrane</keyword>
<dbReference type="GO" id="GO:0140114">
    <property type="term" value="P:cellular detoxification of fluoride"/>
    <property type="evidence" value="ECO:0007669"/>
    <property type="project" value="UniProtKB-UniRule"/>
</dbReference>
<proteinExistence type="inferred from homology"/>
<comment type="caution">
    <text evidence="11">The sequence shown here is derived from an EMBL/GenBank/DDBJ whole genome shotgun (WGS) entry which is preliminary data.</text>
</comment>
<feature type="binding site" evidence="10">
    <location>
        <position position="72"/>
    </location>
    <ligand>
        <name>Na(+)</name>
        <dbReference type="ChEBI" id="CHEBI:29101"/>
        <note>structural</note>
    </ligand>
</feature>
<comment type="catalytic activity">
    <reaction evidence="8">
        <text>fluoride(in) = fluoride(out)</text>
        <dbReference type="Rhea" id="RHEA:76159"/>
        <dbReference type="ChEBI" id="CHEBI:17051"/>
    </reaction>
    <physiologicalReaction direction="left-to-right" evidence="8">
        <dbReference type="Rhea" id="RHEA:76160"/>
    </physiologicalReaction>
</comment>
<evidence type="ECO:0000256" key="1">
    <source>
        <dbReference type="ARBA" id="ARBA00004651"/>
    </source>
</evidence>
<keyword evidence="2 10" id="KW-1003">Cell membrane</keyword>
<dbReference type="GO" id="GO:0062054">
    <property type="term" value="F:fluoride channel activity"/>
    <property type="evidence" value="ECO:0007669"/>
    <property type="project" value="UniProtKB-UniRule"/>
</dbReference>
<dbReference type="HAMAP" id="MF_00454">
    <property type="entry name" value="FluC"/>
    <property type="match status" value="1"/>
</dbReference>
<dbReference type="GO" id="GO:0005886">
    <property type="term" value="C:plasma membrane"/>
    <property type="evidence" value="ECO:0007669"/>
    <property type="project" value="UniProtKB-SubCell"/>
</dbReference>
<evidence type="ECO:0000256" key="9">
    <source>
        <dbReference type="ARBA" id="ARBA00049940"/>
    </source>
</evidence>
<organism evidence="11 12">
    <name type="scientific">Peribacillus deserti</name>
    <dbReference type="NCBI Taxonomy" id="673318"/>
    <lineage>
        <taxon>Bacteria</taxon>
        <taxon>Bacillati</taxon>
        <taxon>Bacillota</taxon>
        <taxon>Bacilli</taxon>
        <taxon>Bacillales</taxon>
        <taxon>Bacillaceae</taxon>
        <taxon>Peribacillus</taxon>
    </lineage>
</organism>
<evidence type="ECO:0000256" key="2">
    <source>
        <dbReference type="ARBA" id="ARBA00022475"/>
    </source>
</evidence>
<dbReference type="AlphaFoldDB" id="A0A2N5LZS1"/>
<dbReference type="RefSeq" id="WP_101645796.1">
    <property type="nucleotide sequence ID" value="NZ_PGUY01000097.1"/>
</dbReference>
<dbReference type="PANTHER" id="PTHR28259">
    <property type="entry name" value="FLUORIDE EXPORT PROTEIN 1-RELATED"/>
    <property type="match status" value="1"/>
</dbReference>
<feature type="transmembrane region" description="Helical" evidence="10">
    <location>
        <begin position="61"/>
        <end position="81"/>
    </location>
</feature>
<evidence type="ECO:0000313" key="12">
    <source>
        <dbReference type="Proteomes" id="UP000234748"/>
    </source>
</evidence>
<dbReference type="GO" id="GO:0046872">
    <property type="term" value="F:metal ion binding"/>
    <property type="evidence" value="ECO:0007669"/>
    <property type="project" value="UniProtKB-KW"/>
</dbReference>
<dbReference type="InterPro" id="IPR003691">
    <property type="entry name" value="FluC"/>
</dbReference>
<dbReference type="OrthoDB" id="9799631at2"/>
<comment type="function">
    <text evidence="9 10">Fluoride-specific ion channel. Important for reducing fluoride concentration in the cell, thus reducing its toxicity.</text>
</comment>
<feature type="transmembrane region" description="Helical" evidence="10">
    <location>
        <begin position="29"/>
        <end position="49"/>
    </location>
</feature>
<name>A0A2N5LZS1_9BACI</name>
<evidence type="ECO:0000256" key="5">
    <source>
        <dbReference type="ARBA" id="ARBA00023136"/>
    </source>
</evidence>
<comment type="activity regulation">
    <text evidence="10">Na(+) is not transported, but it plays an essential structural role and its presence is essential for fluoride channel function.</text>
</comment>